<dbReference type="STRING" id="263820.PTO0326"/>
<dbReference type="InParanoid" id="Q6L291"/>
<dbReference type="KEGG" id="pto:PTO0326"/>
<evidence type="ECO:0000313" key="1">
    <source>
        <dbReference type="EMBL" id="AAT42911.1"/>
    </source>
</evidence>
<dbReference type="PaxDb" id="263820-PTO0326"/>
<accession>Q6L291</accession>
<dbReference type="AlphaFoldDB" id="Q6L291"/>
<name>Q6L291_PICTO</name>
<gene>
    <name evidence="1" type="ordered locus">PTO0326</name>
</gene>
<proteinExistence type="predicted"/>
<evidence type="ECO:0000313" key="2">
    <source>
        <dbReference type="Proteomes" id="UP000000438"/>
    </source>
</evidence>
<dbReference type="EMBL" id="AE017261">
    <property type="protein sequence ID" value="AAT42911.1"/>
    <property type="molecule type" value="Genomic_DNA"/>
</dbReference>
<dbReference type="Proteomes" id="UP000000438">
    <property type="component" value="Chromosome"/>
</dbReference>
<dbReference type="eggNOG" id="arCOG01397">
    <property type="taxonomic scope" value="Archaea"/>
</dbReference>
<sequence length="185" mass="22178">MDNVYGGIAFNMSSISIKKDFINIDHLKNNVFINPDIFMYYSCLENHGRAIDIKEILTVYRINNSVTNAVTKSFDDYESKRLKKAMLFNDGYLIFLSIFKNKNVVHDIKSNIFLNNLTIFSREKYKRPRYFIYFLLYKKYWNKRFAIFEYFSLLILGDIARSVLTNKRKKRFFNYISKYEANGEF</sequence>
<reference evidence="1 2" key="1">
    <citation type="journal article" date="2004" name="Proc. Natl. Acad. Sci. U.S.A.">
        <title>Genome sequence of Picrophilus torridus and its implications for life around pH 0.</title>
        <authorList>
            <person name="Futterer O."/>
            <person name="Angelov A."/>
            <person name="Liesegang H."/>
            <person name="Gottschalk G."/>
            <person name="Schleper C."/>
            <person name="Schepers B."/>
            <person name="Dock C."/>
            <person name="Antranikian G."/>
            <person name="Liebl W."/>
        </authorList>
    </citation>
    <scope>NUCLEOTIDE SEQUENCE [LARGE SCALE GENOMIC DNA]</scope>
    <source>
        <strain evidence="2">ATCC 700027 / DSM 9790 / JCM 10055 / NBRC 100828</strain>
    </source>
</reference>
<organism evidence="1 2">
    <name type="scientific">Picrophilus torridus (strain ATCC 700027 / DSM 9790 / JCM 10055 / NBRC 100828 / KAW 2/3)</name>
    <dbReference type="NCBI Taxonomy" id="1122961"/>
    <lineage>
        <taxon>Archaea</taxon>
        <taxon>Methanobacteriati</taxon>
        <taxon>Thermoplasmatota</taxon>
        <taxon>Thermoplasmata</taxon>
        <taxon>Thermoplasmatales</taxon>
        <taxon>Picrophilaceae</taxon>
        <taxon>Picrophilus</taxon>
    </lineage>
</organism>
<protein>
    <submittedName>
        <fullName evidence="1">Uncharacterized protein</fullName>
    </submittedName>
</protein>
<dbReference type="HOGENOM" id="CLU_1458239_0_0_2"/>